<dbReference type="EMBL" id="JARZFX010000001">
    <property type="protein sequence ID" value="MEC5421955.1"/>
    <property type="molecule type" value="Genomic_DNA"/>
</dbReference>
<reference evidence="2 3" key="1">
    <citation type="journal article" date="2024" name="Int. J. Syst. Evol. Microbiol.">
        <title>Virgibacillus tibetensis sp. nov., isolated from salt lake on the Tibetan Plateau of China.</title>
        <authorList>
            <person name="Phurbu D."/>
            <person name="Liu Z.-X."/>
            <person name="Wang R."/>
            <person name="Zheng Y.-Y."/>
            <person name="Liu H.-C."/>
            <person name="Zhou Y.-G."/>
            <person name="Yu Y.-J."/>
            <person name="Li A.-H."/>
        </authorList>
    </citation>
    <scope>NUCLEOTIDE SEQUENCE [LARGE SCALE GENOMIC DNA]</scope>
    <source>
        <strain evidence="2 3">C22-A2</strain>
    </source>
</reference>
<comment type="caution">
    <text evidence="2">The sequence shown here is derived from an EMBL/GenBank/DDBJ whole genome shotgun (WGS) entry which is preliminary data.</text>
</comment>
<keyword evidence="3" id="KW-1185">Reference proteome</keyword>
<dbReference type="InterPro" id="IPR007313">
    <property type="entry name" value="FxsA"/>
</dbReference>
<evidence type="ECO:0000256" key="1">
    <source>
        <dbReference type="SAM" id="Phobius"/>
    </source>
</evidence>
<feature type="transmembrane region" description="Helical" evidence="1">
    <location>
        <begin position="29"/>
        <end position="46"/>
    </location>
</feature>
<proteinExistence type="predicted"/>
<protein>
    <submittedName>
        <fullName evidence="2">FxsA family protein</fullName>
    </submittedName>
</protein>
<dbReference type="Pfam" id="PF04186">
    <property type="entry name" value="FxsA"/>
    <property type="match status" value="1"/>
</dbReference>
<dbReference type="NCBIfam" id="NF008528">
    <property type="entry name" value="PRK11463.1-2"/>
    <property type="match status" value="1"/>
</dbReference>
<evidence type="ECO:0000313" key="2">
    <source>
        <dbReference type="EMBL" id="MEC5421955.1"/>
    </source>
</evidence>
<organism evidence="2 3">
    <name type="scientific">Virgibacillus tibetensis</name>
    <dbReference type="NCBI Taxonomy" id="3042313"/>
    <lineage>
        <taxon>Bacteria</taxon>
        <taxon>Bacillati</taxon>
        <taxon>Bacillota</taxon>
        <taxon>Bacilli</taxon>
        <taxon>Bacillales</taxon>
        <taxon>Bacillaceae</taxon>
        <taxon>Virgibacillus</taxon>
    </lineage>
</organism>
<dbReference type="PANTHER" id="PTHR35335">
    <property type="entry name" value="UPF0716 PROTEIN FXSA"/>
    <property type="match status" value="1"/>
</dbReference>
<gene>
    <name evidence="2" type="ORF">QGM71_00415</name>
</gene>
<dbReference type="PANTHER" id="PTHR35335:SF1">
    <property type="entry name" value="UPF0716 PROTEIN FXSA"/>
    <property type="match status" value="1"/>
</dbReference>
<sequence length="129" mass="14636">MRWLLLTMLILSALEIGVFIWIGGIIGPWWVVLIIMMTGIIGVMLAKQQGLETWKRAQFSISNGQAPTEYIIDGICIFTGAVFLFTPGFITDIAGFVLVIPMTRVPLKSSIQRFIKRMVDKNTIVYRKW</sequence>
<evidence type="ECO:0000313" key="3">
    <source>
        <dbReference type="Proteomes" id="UP001335737"/>
    </source>
</evidence>
<name>A0ABU6K9T3_9BACI</name>
<accession>A0ABU6K9T3</accession>
<dbReference type="RefSeq" id="WP_327605531.1">
    <property type="nucleotide sequence ID" value="NZ_JARZFX010000001.1"/>
</dbReference>
<dbReference type="Proteomes" id="UP001335737">
    <property type="component" value="Unassembled WGS sequence"/>
</dbReference>
<keyword evidence="1" id="KW-0472">Membrane</keyword>
<feature type="transmembrane region" description="Helical" evidence="1">
    <location>
        <begin position="75"/>
        <end position="100"/>
    </location>
</feature>
<keyword evidence="1" id="KW-1133">Transmembrane helix</keyword>
<keyword evidence="1" id="KW-0812">Transmembrane</keyword>